<sequence>LQEEIKLRSEIINLEAENERFQKQLEKKFKAIEKCIHEQAFEKLYNVNNQMLKKLDDYNRMVDKVNEEHQLKVSNLQNQLISNNRKKSSIVRDLGIALAPVIFSTILN</sequence>
<comment type="caution">
    <text evidence="1">The sequence shown here is derived from an EMBL/GenBank/DDBJ whole genome shotgun (WGS) entry which is preliminary data.</text>
</comment>
<proteinExistence type="predicted"/>
<feature type="non-terminal residue" evidence="1">
    <location>
        <position position="1"/>
    </location>
</feature>
<dbReference type="Proteomes" id="UP000789920">
    <property type="component" value="Unassembled WGS sequence"/>
</dbReference>
<evidence type="ECO:0000313" key="1">
    <source>
        <dbReference type="EMBL" id="CAG8772151.1"/>
    </source>
</evidence>
<protein>
    <submittedName>
        <fullName evidence="1">31104_t:CDS:1</fullName>
    </submittedName>
</protein>
<reference evidence="1" key="1">
    <citation type="submission" date="2021-06" db="EMBL/GenBank/DDBJ databases">
        <authorList>
            <person name="Kallberg Y."/>
            <person name="Tangrot J."/>
            <person name="Rosling A."/>
        </authorList>
    </citation>
    <scope>NUCLEOTIDE SEQUENCE</scope>
    <source>
        <strain evidence="1">MA461A</strain>
    </source>
</reference>
<name>A0ACA9R136_9GLOM</name>
<gene>
    <name evidence="1" type="ORF">RPERSI_LOCUS16540</name>
</gene>
<evidence type="ECO:0000313" key="2">
    <source>
        <dbReference type="Proteomes" id="UP000789920"/>
    </source>
</evidence>
<accession>A0ACA9R136</accession>
<dbReference type="EMBL" id="CAJVQC010041033">
    <property type="protein sequence ID" value="CAG8772151.1"/>
    <property type="molecule type" value="Genomic_DNA"/>
</dbReference>
<organism evidence="1 2">
    <name type="scientific">Racocetra persica</name>
    <dbReference type="NCBI Taxonomy" id="160502"/>
    <lineage>
        <taxon>Eukaryota</taxon>
        <taxon>Fungi</taxon>
        <taxon>Fungi incertae sedis</taxon>
        <taxon>Mucoromycota</taxon>
        <taxon>Glomeromycotina</taxon>
        <taxon>Glomeromycetes</taxon>
        <taxon>Diversisporales</taxon>
        <taxon>Gigasporaceae</taxon>
        <taxon>Racocetra</taxon>
    </lineage>
</organism>
<keyword evidence="2" id="KW-1185">Reference proteome</keyword>